<dbReference type="GO" id="GO:0009570">
    <property type="term" value="C:chloroplast stroma"/>
    <property type="evidence" value="ECO:0007669"/>
    <property type="project" value="TreeGrafter"/>
</dbReference>
<dbReference type="SUPFAM" id="SSF53633">
    <property type="entry name" value="Carbamate kinase-like"/>
    <property type="match status" value="1"/>
</dbReference>
<dbReference type="InterPro" id="IPR047896">
    <property type="entry name" value="AK1_ACT_1"/>
</dbReference>
<reference evidence="21 22" key="1">
    <citation type="journal article" date="2023" name="G3 (Bethesda)">
        <title>A haplotype-resolved chromosome-scale genome for Quercus rubra L. provides insights into the genetics of adaptive traits for red oak species.</title>
        <authorList>
            <person name="Kapoor B."/>
            <person name="Jenkins J."/>
            <person name="Schmutz J."/>
            <person name="Zhebentyayeva T."/>
            <person name="Kuelheim C."/>
            <person name="Coggeshall M."/>
            <person name="Heim C."/>
            <person name="Lasky J.R."/>
            <person name="Leites L."/>
            <person name="Islam-Faridi N."/>
            <person name="Romero-Severson J."/>
            <person name="DeLeo V.L."/>
            <person name="Lucas S.M."/>
            <person name="Lazic D."/>
            <person name="Gailing O."/>
            <person name="Carlson J."/>
            <person name="Staton M."/>
        </authorList>
    </citation>
    <scope>NUCLEOTIDE SEQUENCE [LARGE SCALE GENOMIC DNA]</scope>
    <source>
        <strain evidence="21">Pseudo-F2</strain>
    </source>
</reference>
<dbReference type="GO" id="GO:0005829">
    <property type="term" value="C:cytosol"/>
    <property type="evidence" value="ECO:0007669"/>
    <property type="project" value="TreeGrafter"/>
</dbReference>
<keyword evidence="11" id="KW-0677">Repeat</keyword>
<evidence type="ECO:0000256" key="2">
    <source>
        <dbReference type="ARBA" id="ARBA00004766"/>
    </source>
</evidence>
<comment type="caution">
    <text evidence="21">The sequence shown here is derived from an EMBL/GenBank/DDBJ whole genome shotgun (WGS) entry which is preliminary data.</text>
</comment>
<keyword evidence="10" id="KW-0791">Threonine biosynthesis</keyword>
<dbReference type="PANTHER" id="PTHR21499:SF59">
    <property type="entry name" value="ASPARTOKINASE"/>
    <property type="match status" value="1"/>
</dbReference>
<dbReference type="Gene3D" id="3.30.70.260">
    <property type="match status" value="2"/>
</dbReference>
<name>A0AAN7G5R8_QUERU</name>
<keyword evidence="15" id="KW-0809">Transit peptide</keyword>
<dbReference type="Proteomes" id="UP001324115">
    <property type="component" value="Unassembled WGS sequence"/>
</dbReference>
<comment type="pathway">
    <text evidence="3 19">Amino-acid biosynthesis; L-methionine biosynthesis via de novo pathway; L-homoserine from L-aspartate: step 1/3.</text>
</comment>
<evidence type="ECO:0000256" key="1">
    <source>
        <dbReference type="ARBA" id="ARBA00004229"/>
    </source>
</evidence>
<dbReference type="CDD" id="cd04244">
    <property type="entry name" value="AAK_AK-LysC-like"/>
    <property type="match status" value="1"/>
</dbReference>
<dbReference type="AlphaFoldDB" id="A0AAN7G5R8"/>
<dbReference type="PANTHER" id="PTHR21499">
    <property type="entry name" value="ASPARTATE KINASE"/>
    <property type="match status" value="1"/>
</dbReference>
<dbReference type="FunFam" id="1.20.120.1320:FF:000001">
    <property type="entry name" value="Aspartokinase"/>
    <property type="match status" value="1"/>
</dbReference>
<evidence type="ECO:0000256" key="19">
    <source>
        <dbReference type="RuleBase" id="RU004249"/>
    </source>
</evidence>
<keyword evidence="22" id="KW-1185">Reference proteome</keyword>
<evidence type="ECO:0000256" key="9">
    <source>
        <dbReference type="ARBA" id="ARBA00022679"/>
    </source>
</evidence>
<dbReference type="GO" id="GO:0009089">
    <property type="term" value="P:lysine biosynthetic process via diaminopimelate"/>
    <property type="evidence" value="ECO:0007669"/>
    <property type="project" value="TreeGrafter"/>
</dbReference>
<evidence type="ECO:0000256" key="4">
    <source>
        <dbReference type="ARBA" id="ARBA00005139"/>
    </source>
</evidence>
<dbReference type="CDD" id="cd04933">
    <property type="entry name" value="ACT_AK1-AT_1"/>
    <property type="match status" value="1"/>
</dbReference>
<organism evidence="21 22">
    <name type="scientific">Quercus rubra</name>
    <name type="common">Northern red oak</name>
    <name type="synonym">Quercus borealis</name>
    <dbReference type="NCBI Taxonomy" id="3512"/>
    <lineage>
        <taxon>Eukaryota</taxon>
        <taxon>Viridiplantae</taxon>
        <taxon>Streptophyta</taxon>
        <taxon>Embryophyta</taxon>
        <taxon>Tracheophyta</taxon>
        <taxon>Spermatophyta</taxon>
        <taxon>Magnoliopsida</taxon>
        <taxon>eudicotyledons</taxon>
        <taxon>Gunneridae</taxon>
        <taxon>Pentapetalae</taxon>
        <taxon>rosids</taxon>
        <taxon>fabids</taxon>
        <taxon>Fagales</taxon>
        <taxon>Fagaceae</taxon>
        <taxon>Quercus</taxon>
    </lineage>
</organism>
<dbReference type="InterPro" id="IPR045865">
    <property type="entry name" value="ACT-like_dom_sf"/>
</dbReference>
<dbReference type="Pfam" id="PF22468">
    <property type="entry name" value="ACT_9"/>
    <property type="match status" value="2"/>
</dbReference>
<dbReference type="GO" id="GO:0009090">
    <property type="term" value="P:homoserine biosynthetic process"/>
    <property type="evidence" value="ECO:0007669"/>
    <property type="project" value="TreeGrafter"/>
</dbReference>
<dbReference type="InterPro" id="IPR018042">
    <property type="entry name" value="Aspartate_kinase_CS"/>
</dbReference>
<dbReference type="FunFam" id="3.30.70.260:FF:000016">
    <property type="entry name" value="Aspartokinase"/>
    <property type="match status" value="1"/>
</dbReference>
<gene>
    <name evidence="21" type="ORF">RGQ29_011917</name>
</gene>
<evidence type="ECO:0000256" key="3">
    <source>
        <dbReference type="ARBA" id="ARBA00004986"/>
    </source>
</evidence>
<evidence type="ECO:0000256" key="5">
    <source>
        <dbReference type="ARBA" id="ARBA00010122"/>
    </source>
</evidence>
<comment type="subcellular location">
    <subcellularLocation>
        <location evidence="1">Plastid</location>
        <location evidence="1">Chloroplast</location>
    </subcellularLocation>
</comment>
<keyword evidence="13 18" id="KW-0418">Kinase</keyword>
<dbReference type="InterPro" id="IPR041746">
    <property type="entry name" value="AK-LysC-like"/>
</dbReference>
<dbReference type="SUPFAM" id="SSF55021">
    <property type="entry name" value="ACT-like"/>
    <property type="match status" value="2"/>
</dbReference>
<evidence type="ECO:0000256" key="11">
    <source>
        <dbReference type="ARBA" id="ARBA00022737"/>
    </source>
</evidence>
<protein>
    <recommendedName>
        <fullName evidence="18">Aspartokinase</fullName>
        <ecNumber evidence="18">2.7.2.4</ecNumber>
    </recommendedName>
</protein>
<dbReference type="GO" id="GO:0004072">
    <property type="term" value="F:aspartate kinase activity"/>
    <property type="evidence" value="ECO:0007669"/>
    <property type="project" value="UniProtKB-EC"/>
</dbReference>
<dbReference type="InterPro" id="IPR042199">
    <property type="entry name" value="AsparK_Bifunc_asparK/hSer_DH"/>
</dbReference>
<keyword evidence="6" id="KW-0150">Chloroplast</keyword>
<dbReference type="PROSITE" id="PS00324">
    <property type="entry name" value="ASPARTOKINASE"/>
    <property type="match status" value="1"/>
</dbReference>
<comment type="catalytic activity">
    <reaction evidence="16 18">
        <text>L-aspartate + ATP = 4-phospho-L-aspartate + ADP</text>
        <dbReference type="Rhea" id="RHEA:23776"/>
        <dbReference type="ChEBI" id="CHEBI:29991"/>
        <dbReference type="ChEBI" id="CHEBI:30616"/>
        <dbReference type="ChEBI" id="CHEBI:57535"/>
        <dbReference type="ChEBI" id="CHEBI:456216"/>
        <dbReference type="EC" id="2.7.2.4"/>
    </reaction>
</comment>
<dbReference type="GO" id="GO:0005524">
    <property type="term" value="F:ATP binding"/>
    <property type="evidence" value="ECO:0007669"/>
    <property type="project" value="UniProtKB-KW"/>
</dbReference>
<dbReference type="Gene3D" id="1.20.120.1320">
    <property type="entry name" value="Aspartokinase, catalytic domain"/>
    <property type="match status" value="1"/>
</dbReference>
<dbReference type="InterPro" id="IPR002912">
    <property type="entry name" value="ACT_dom"/>
</dbReference>
<dbReference type="Pfam" id="PF00696">
    <property type="entry name" value="AA_kinase"/>
    <property type="match status" value="1"/>
</dbReference>
<evidence type="ECO:0000256" key="13">
    <source>
        <dbReference type="ARBA" id="ARBA00022777"/>
    </source>
</evidence>
<dbReference type="Gene3D" id="3.40.1160.10">
    <property type="entry name" value="Acetylglutamate kinase-like"/>
    <property type="match status" value="1"/>
</dbReference>
<dbReference type="FunFam" id="3.30.70.260:FF:000020">
    <property type="entry name" value="Aspartokinase 1"/>
    <property type="match status" value="1"/>
</dbReference>
<keyword evidence="9 18" id="KW-0808">Transferase</keyword>
<dbReference type="InterPro" id="IPR001341">
    <property type="entry name" value="Asp_kinase"/>
</dbReference>
<keyword evidence="8" id="KW-0934">Plastid</keyword>
<evidence type="ECO:0000313" key="22">
    <source>
        <dbReference type="Proteomes" id="UP001324115"/>
    </source>
</evidence>
<evidence type="ECO:0000256" key="7">
    <source>
        <dbReference type="ARBA" id="ARBA00022605"/>
    </source>
</evidence>
<dbReference type="EC" id="2.7.2.4" evidence="18"/>
<proteinExistence type="inferred from homology"/>
<keyword evidence="7 19" id="KW-0028">Amino-acid biosynthesis</keyword>
<feature type="domain" description="ACT" evidence="20">
    <location>
        <begin position="411"/>
        <end position="489"/>
    </location>
</feature>
<keyword evidence="14" id="KW-0067">ATP-binding</keyword>
<dbReference type="InterPro" id="IPR054352">
    <property type="entry name" value="ACT_Aspartokinase"/>
</dbReference>
<evidence type="ECO:0000256" key="6">
    <source>
        <dbReference type="ARBA" id="ARBA00022528"/>
    </source>
</evidence>
<evidence type="ECO:0000256" key="14">
    <source>
        <dbReference type="ARBA" id="ARBA00022840"/>
    </source>
</evidence>
<evidence type="ECO:0000256" key="8">
    <source>
        <dbReference type="ARBA" id="ARBA00022640"/>
    </source>
</evidence>
<comment type="function">
    <text evidence="17">Involved in the first step of essential amino acids lysine, threonine, methionine and isoleucine synthesis via the aspartate-family pathway.</text>
</comment>
<evidence type="ECO:0000256" key="16">
    <source>
        <dbReference type="ARBA" id="ARBA00047872"/>
    </source>
</evidence>
<evidence type="ECO:0000259" key="20">
    <source>
        <dbReference type="PROSITE" id="PS51671"/>
    </source>
</evidence>
<dbReference type="PROSITE" id="PS51671">
    <property type="entry name" value="ACT"/>
    <property type="match status" value="1"/>
</dbReference>
<evidence type="ECO:0000256" key="10">
    <source>
        <dbReference type="ARBA" id="ARBA00022697"/>
    </source>
</evidence>
<sequence length="549" mass="59963">MAAGLQFTGVKTLCPVSLRGGGSSCCLPVRSQRLHFASSVASVAEFSEFSNASARSCCRSRVLRVSCDGRVVDVLEKKETKNQSFGEAENQLTCVMKFGGSSVASAERMREVAELVLSFTNERPVIVLSAMGKTTNKLLLAGEKAVSCGVTNASSIDELSFIKELHLRTVKELGIDMSTVTPHLEELEQLLKGIAMMKELTLRTKDYLVSFGECMSTRIFAAYLNKIGVKARQYDAFEVGIITTDDFTNADILEATYPAVAKRLLGDWDFDPAIPIVTGFLGKGWRSCAVTTLGRGGSDLTATAIGKALGLREIQVWKDVDGVLTCDPNIYPRAEPVPYLTFDEAAELAYFGAQVLHPQSMRPAREGDIPVRVKNSYNPEAPGTLITRARDMSKAVLTSIVLKRNITMLDIVSTRMLGQYGFLAKVFSIFEDLGISVDVVATSEVSISLTLDPSKLWSRELIQQELDHVVEELEKVAVVNLLQHRSIISLIGNVQRSSLILEKAFSVLRTNGVNVQMISQGASKVNISLVVNDNEAEQCVRALHSAFFE</sequence>
<evidence type="ECO:0000256" key="17">
    <source>
        <dbReference type="ARBA" id="ARBA00056387"/>
    </source>
</evidence>
<dbReference type="InterPro" id="IPR036393">
    <property type="entry name" value="AceGlu_kinase-like_sf"/>
</dbReference>
<comment type="similarity">
    <text evidence="5 18">Belongs to the aspartokinase family.</text>
</comment>
<evidence type="ECO:0000313" key="21">
    <source>
        <dbReference type="EMBL" id="KAK4603136.1"/>
    </source>
</evidence>
<dbReference type="NCBIfam" id="TIGR00657">
    <property type="entry name" value="asp_kinases"/>
    <property type="match status" value="1"/>
</dbReference>
<dbReference type="GO" id="GO:0009088">
    <property type="term" value="P:threonine biosynthetic process"/>
    <property type="evidence" value="ECO:0007669"/>
    <property type="project" value="UniProtKB-KW"/>
</dbReference>
<keyword evidence="12" id="KW-0547">Nucleotide-binding</keyword>
<comment type="pathway">
    <text evidence="4 19">Amino-acid biosynthesis; L-threonine biosynthesis; L-threonine from L-aspartate: step 1/5.</text>
</comment>
<comment type="pathway">
    <text evidence="2 19">Amino-acid biosynthesis; L-lysine biosynthesis via DAP pathway; (S)-tetrahydrodipicolinate from L-aspartate: step 1/4.</text>
</comment>
<evidence type="ECO:0000256" key="15">
    <source>
        <dbReference type="ARBA" id="ARBA00022946"/>
    </source>
</evidence>
<evidence type="ECO:0000256" key="12">
    <source>
        <dbReference type="ARBA" id="ARBA00022741"/>
    </source>
</evidence>
<evidence type="ECO:0000256" key="18">
    <source>
        <dbReference type="RuleBase" id="RU003448"/>
    </source>
</evidence>
<accession>A0AAN7G5R8</accession>
<dbReference type="FunFam" id="3.40.1160.10:FF:000012">
    <property type="entry name" value="Aspartokinase"/>
    <property type="match status" value="1"/>
</dbReference>
<dbReference type="InterPro" id="IPR001048">
    <property type="entry name" value="Asp/Glu/Uridylate_kinase"/>
</dbReference>
<dbReference type="EMBL" id="JAXUIC010000002">
    <property type="protein sequence ID" value="KAK4603136.1"/>
    <property type="molecule type" value="Genomic_DNA"/>
</dbReference>